<dbReference type="eggNOG" id="COG1846">
    <property type="taxonomic scope" value="Bacteria"/>
</dbReference>
<feature type="domain" description="HTH marR-type" evidence="6">
    <location>
        <begin position="26"/>
        <end position="156"/>
    </location>
</feature>
<dbReference type="GO" id="GO:0006950">
    <property type="term" value="P:response to stress"/>
    <property type="evidence" value="ECO:0007669"/>
    <property type="project" value="TreeGrafter"/>
</dbReference>
<evidence type="ECO:0000256" key="5">
    <source>
        <dbReference type="ARBA" id="ARBA00023163"/>
    </source>
</evidence>
<dbReference type="InterPro" id="IPR036390">
    <property type="entry name" value="WH_DNA-bd_sf"/>
</dbReference>
<keyword evidence="5" id="KW-0804">Transcription</keyword>
<name>F7YC60_MESOW</name>
<evidence type="ECO:0000256" key="1">
    <source>
        <dbReference type="ARBA" id="ARBA00004496"/>
    </source>
</evidence>
<comment type="subcellular location">
    <subcellularLocation>
        <location evidence="1">Cytoplasm</location>
    </subcellularLocation>
</comment>
<proteinExistence type="predicted"/>
<dbReference type="STRING" id="536019.Mesop_1044"/>
<dbReference type="PANTHER" id="PTHR33164">
    <property type="entry name" value="TRANSCRIPTIONAL REGULATOR, MARR FAMILY"/>
    <property type="match status" value="1"/>
</dbReference>
<dbReference type="FunFam" id="1.10.10.10:FF:000163">
    <property type="entry name" value="MarR family transcriptional regulator"/>
    <property type="match status" value="1"/>
</dbReference>
<gene>
    <name evidence="7" type="ordered locus">Mesop_1044</name>
</gene>
<sequence length="178" mass="18974">MTGKTTRGASDVPAEAAGTFPVPRLDQQLCFALYSASGLMTKVYRPLLEPLGLTYPQYLVMLALWERTPSTIGELGVALGLDSATLTPLIKRMEAGGLVTRRRDAADERRVLVEPTAKGQALRARMKDVSTALACAVPLEPGDVKALHATLTRLVSSMRGAIADDRPADAEALTPDSV</sequence>
<evidence type="ECO:0000256" key="4">
    <source>
        <dbReference type="ARBA" id="ARBA00023125"/>
    </source>
</evidence>
<dbReference type="InterPro" id="IPR055166">
    <property type="entry name" value="Transc_reg_Sar_Rot_HTH"/>
</dbReference>
<dbReference type="SUPFAM" id="SSF46785">
    <property type="entry name" value="Winged helix' DNA-binding domain"/>
    <property type="match status" value="1"/>
</dbReference>
<dbReference type="InterPro" id="IPR039422">
    <property type="entry name" value="MarR/SlyA-like"/>
</dbReference>
<keyword evidence="4" id="KW-0238">DNA-binding</keyword>
<dbReference type="Proteomes" id="UP000001623">
    <property type="component" value="Chromosome"/>
</dbReference>
<dbReference type="PANTHER" id="PTHR33164:SF5">
    <property type="entry name" value="ORGANIC HYDROPEROXIDE RESISTANCE TRANSCRIPTIONAL REGULATOR"/>
    <property type="match status" value="1"/>
</dbReference>
<dbReference type="Pfam" id="PF22381">
    <property type="entry name" value="Staph_reg_Sar_Rot"/>
    <property type="match status" value="1"/>
</dbReference>
<dbReference type="Gene3D" id="1.10.10.10">
    <property type="entry name" value="Winged helix-like DNA-binding domain superfamily/Winged helix DNA-binding domain"/>
    <property type="match status" value="1"/>
</dbReference>
<keyword evidence="3" id="KW-0805">Transcription regulation</keyword>
<dbReference type="RefSeq" id="WP_013892269.1">
    <property type="nucleotide sequence ID" value="NC_015675.1"/>
</dbReference>
<dbReference type="PROSITE" id="PS50995">
    <property type="entry name" value="HTH_MARR_2"/>
    <property type="match status" value="1"/>
</dbReference>
<organism evidence="7 8">
    <name type="scientific">Mesorhizobium opportunistum (strain LMG 24607 / HAMBI 3007 / WSM2075)</name>
    <dbReference type="NCBI Taxonomy" id="536019"/>
    <lineage>
        <taxon>Bacteria</taxon>
        <taxon>Pseudomonadati</taxon>
        <taxon>Pseudomonadota</taxon>
        <taxon>Alphaproteobacteria</taxon>
        <taxon>Hyphomicrobiales</taxon>
        <taxon>Phyllobacteriaceae</taxon>
        <taxon>Mesorhizobium</taxon>
    </lineage>
</organism>
<evidence type="ECO:0000256" key="2">
    <source>
        <dbReference type="ARBA" id="ARBA00022490"/>
    </source>
</evidence>
<dbReference type="SMART" id="SM00347">
    <property type="entry name" value="HTH_MARR"/>
    <property type="match status" value="1"/>
</dbReference>
<dbReference type="EMBL" id="CP002279">
    <property type="protein sequence ID" value="AEH85530.1"/>
    <property type="molecule type" value="Genomic_DNA"/>
</dbReference>
<dbReference type="GO" id="GO:0005737">
    <property type="term" value="C:cytoplasm"/>
    <property type="evidence" value="ECO:0007669"/>
    <property type="project" value="UniProtKB-SubCell"/>
</dbReference>
<dbReference type="KEGG" id="mop:Mesop_1044"/>
<dbReference type="GO" id="GO:0003677">
    <property type="term" value="F:DNA binding"/>
    <property type="evidence" value="ECO:0007669"/>
    <property type="project" value="UniProtKB-KW"/>
</dbReference>
<dbReference type="InterPro" id="IPR000835">
    <property type="entry name" value="HTH_MarR-typ"/>
</dbReference>
<dbReference type="InterPro" id="IPR036388">
    <property type="entry name" value="WH-like_DNA-bd_sf"/>
</dbReference>
<dbReference type="GO" id="GO:0003700">
    <property type="term" value="F:DNA-binding transcription factor activity"/>
    <property type="evidence" value="ECO:0007669"/>
    <property type="project" value="InterPro"/>
</dbReference>
<dbReference type="AlphaFoldDB" id="F7YC60"/>
<evidence type="ECO:0000313" key="7">
    <source>
        <dbReference type="EMBL" id="AEH85530.1"/>
    </source>
</evidence>
<evidence type="ECO:0000256" key="3">
    <source>
        <dbReference type="ARBA" id="ARBA00023015"/>
    </source>
</evidence>
<evidence type="ECO:0000259" key="6">
    <source>
        <dbReference type="PROSITE" id="PS50995"/>
    </source>
</evidence>
<accession>F7YC60</accession>
<reference evidence="7 8" key="1">
    <citation type="submission" date="2010-10" db="EMBL/GenBank/DDBJ databases">
        <title>Complete sequence of Mesorhizobium opportunistum WSM2075.</title>
        <authorList>
            <consortium name="US DOE Joint Genome Institute"/>
            <person name="Lucas S."/>
            <person name="Copeland A."/>
            <person name="Lapidus A."/>
            <person name="Cheng J.-F."/>
            <person name="Bruce D."/>
            <person name="Goodwin L."/>
            <person name="Pitluck S."/>
            <person name="Chertkov O."/>
            <person name="Misra M."/>
            <person name="Detter J.C."/>
            <person name="Han C."/>
            <person name="Tapia R."/>
            <person name="Land M."/>
            <person name="Hauser L."/>
            <person name="Kyrpides N."/>
            <person name="Ovchinnikova G."/>
            <person name="Mavrommatis K.M."/>
            <person name="Tiwari R.P."/>
            <person name="Howieson J.G."/>
            <person name="O'Hara G.W."/>
            <person name="Nandasena K.G."/>
            <person name="Woyke T."/>
        </authorList>
    </citation>
    <scope>NUCLEOTIDE SEQUENCE [LARGE SCALE GENOMIC DNA]</scope>
    <source>
        <strain evidence="8">LMG 24607 / HAMBI 3007 / WSM2075</strain>
    </source>
</reference>
<evidence type="ECO:0000313" key="8">
    <source>
        <dbReference type="Proteomes" id="UP000001623"/>
    </source>
</evidence>
<dbReference type="HOGENOM" id="CLU_083287_3_0_5"/>
<protein>
    <submittedName>
        <fullName evidence="7">Transcriptional regulator, MarR family</fullName>
    </submittedName>
</protein>
<keyword evidence="2" id="KW-0963">Cytoplasm</keyword>